<proteinExistence type="predicted"/>
<accession>A0A223P1J5</accession>
<reference evidence="1 2" key="1">
    <citation type="submission" date="2017-08" db="EMBL/GenBank/DDBJ databases">
        <title>Complete genome sequence of Mucilaginibacter sp. strain BJC16-A31.</title>
        <authorList>
            <consortium name="Henan University of Science and Technology"/>
            <person name="You X."/>
        </authorList>
    </citation>
    <scope>NUCLEOTIDE SEQUENCE [LARGE SCALE GENOMIC DNA]</scope>
    <source>
        <strain evidence="1 2">BJC16-A31</strain>
    </source>
</reference>
<keyword evidence="2" id="KW-1185">Reference proteome</keyword>
<evidence type="ECO:0000313" key="1">
    <source>
        <dbReference type="EMBL" id="ASU35967.1"/>
    </source>
</evidence>
<sequence length="91" mass="10306">MSRQTIIDVEASQVETKESPAGSNCTKYGDWFGLNGQKWCAIFVSWVYTKALHQLGYIDMPKGYAGYQAGYEHRKKLELLTENPQMGDIVL</sequence>
<dbReference type="AlphaFoldDB" id="A0A223P1J5"/>
<dbReference type="Proteomes" id="UP000215002">
    <property type="component" value="Chromosome"/>
</dbReference>
<dbReference type="RefSeq" id="WP_094572055.1">
    <property type="nucleotide sequence ID" value="NZ_CP022743.1"/>
</dbReference>
<dbReference type="KEGG" id="muc:MuYL_4082"/>
<name>A0A223P1J5_9SPHI</name>
<dbReference type="EMBL" id="CP022743">
    <property type="protein sequence ID" value="ASU35967.1"/>
    <property type="molecule type" value="Genomic_DNA"/>
</dbReference>
<dbReference type="OrthoDB" id="9813532at2"/>
<organism evidence="1 2">
    <name type="scientific">Mucilaginibacter xinganensis</name>
    <dbReference type="NCBI Taxonomy" id="1234841"/>
    <lineage>
        <taxon>Bacteria</taxon>
        <taxon>Pseudomonadati</taxon>
        <taxon>Bacteroidota</taxon>
        <taxon>Sphingobacteriia</taxon>
        <taxon>Sphingobacteriales</taxon>
        <taxon>Sphingobacteriaceae</taxon>
        <taxon>Mucilaginibacter</taxon>
    </lineage>
</organism>
<gene>
    <name evidence="1" type="ORF">MuYL_4082</name>
</gene>
<protein>
    <submittedName>
        <fullName evidence="1">Uncharacterized protein</fullName>
    </submittedName>
</protein>
<evidence type="ECO:0000313" key="2">
    <source>
        <dbReference type="Proteomes" id="UP000215002"/>
    </source>
</evidence>